<feature type="compositionally biased region" description="Basic and acidic residues" evidence="1">
    <location>
        <begin position="68"/>
        <end position="86"/>
    </location>
</feature>
<feature type="compositionally biased region" description="Gly residues" evidence="1">
    <location>
        <begin position="88"/>
        <end position="109"/>
    </location>
</feature>
<accession>A0A4S8N125</accession>
<dbReference type="Proteomes" id="UP000307087">
    <property type="component" value="Unassembled WGS sequence"/>
</dbReference>
<feature type="compositionally biased region" description="Pro residues" evidence="1">
    <location>
        <begin position="10"/>
        <end position="24"/>
    </location>
</feature>
<protein>
    <submittedName>
        <fullName evidence="3">Uncharacterized protein</fullName>
    </submittedName>
</protein>
<gene>
    <name evidence="3" type="ORF">E9934_19040</name>
</gene>
<proteinExistence type="predicted"/>
<feature type="transmembrane region" description="Helical" evidence="2">
    <location>
        <begin position="45"/>
        <end position="67"/>
    </location>
</feature>
<sequence>MTQQPDTPEPDVPAPAAPEDPATPQPTQTAPRIPLRERSFRLRSLVAVGLAGLLLGAGAGVGTALVVDGHDRHDGRQGWNERRQPPGRDGGPGQDGGRGGERSGVGPGTGQLPPGTTQQDDSDDAPASEDESGS</sequence>
<dbReference type="EMBL" id="STGW01000026">
    <property type="protein sequence ID" value="THV08789.1"/>
    <property type="molecule type" value="Genomic_DNA"/>
</dbReference>
<reference evidence="3 4" key="1">
    <citation type="journal article" date="2009" name="Int. J. Syst. Evol. Microbiol.">
        <title>Nocardioides caeni sp. nov., isolated from wastewater.</title>
        <authorList>
            <person name="Yoon J.H."/>
            <person name="Kang S.J."/>
            <person name="Park S."/>
            <person name="Kim W."/>
            <person name="Oh T.K."/>
        </authorList>
    </citation>
    <scope>NUCLEOTIDE SEQUENCE [LARGE SCALE GENOMIC DNA]</scope>
    <source>
        <strain evidence="3 4">DSM 23134</strain>
    </source>
</reference>
<dbReference type="RefSeq" id="WP_136564485.1">
    <property type="nucleotide sequence ID" value="NZ_BAABLS010000001.1"/>
</dbReference>
<keyword evidence="2" id="KW-0812">Transmembrane</keyword>
<evidence type="ECO:0000256" key="1">
    <source>
        <dbReference type="SAM" id="MobiDB-lite"/>
    </source>
</evidence>
<comment type="caution">
    <text evidence="3">The sequence shown here is derived from an EMBL/GenBank/DDBJ whole genome shotgun (WGS) entry which is preliminary data.</text>
</comment>
<keyword evidence="4" id="KW-1185">Reference proteome</keyword>
<dbReference type="AlphaFoldDB" id="A0A4S8N125"/>
<feature type="region of interest" description="Disordered" evidence="1">
    <location>
        <begin position="1"/>
        <end position="35"/>
    </location>
</feature>
<feature type="compositionally biased region" description="Acidic residues" evidence="1">
    <location>
        <begin position="120"/>
        <end position="134"/>
    </location>
</feature>
<name>A0A4S8N125_9ACTN</name>
<feature type="compositionally biased region" description="Low complexity" evidence="1">
    <location>
        <begin position="110"/>
        <end position="119"/>
    </location>
</feature>
<feature type="region of interest" description="Disordered" evidence="1">
    <location>
        <begin position="68"/>
        <end position="134"/>
    </location>
</feature>
<keyword evidence="2" id="KW-0472">Membrane</keyword>
<keyword evidence="2" id="KW-1133">Transmembrane helix</keyword>
<organism evidence="3 4">
    <name type="scientific">Nocardioides caeni</name>
    <dbReference type="NCBI Taxonomy" id="574700"/>
    <lineage>
        <taxon>Bacteria</taxon>
        <taxon>Bacillati</taxon>
        <taxon>Actinomycetota</taxon>
        <taxon>Actinomycetes</taxon>
        <taxon>Propionibacteriales</taxon>
        <taxon>Nocardioidaceae</taxon>
        <taxon>Nocardioides</taxon>
    </lineage>
</organism>
<evidence type="ECO:0000313" key="4">
    <source>
        <dbReference type="Proteomes" id="UP000307087"/>
    </source>
</evidence>
<evidence type="ECO:0000256" key="2">
    <source>
        <dbReference type="SAM" id="Phobius"/>
    </source>
</evidence>
<evidence type="ECO:0000313" key="3">
    <source>
        <dbReference type="EMBL" id="THV08789.1"/>
    </source>
</evidence>